<gene>
    <name evidence="1" type="ORF">SNOG_13793</name>
</gene>
<dbReference type="GeneID" id="5980918"/>
<dbReference type="RefSeq" id="XP_001803996.1">
    <property type="nucleotide sequence ID" value="XM_001803944.1"/>
</dbReference>
<name>Q0U371_PHANO</name>
<evidence type="ECO:0000313" key="2">
    <source>
        <dbReference type="Proteomes" id="UP000001055"/>
    </source>
</evidence>
<dbReference type="KEGG" id="pno:SNOG_13793"/>
<proteinExistence type="predicted"/>
<dbReference type="Proteomes" id="UP000001055">
    <property type="component" value="Unassembled WGS sequence"/>
</dbReference>
<dbReference type="HOGENOM" id="CLU_3260756_0_0_1"/>
<evidence type="ECO:0000313" key="1">
    <source>
        <dbReference type="EMBL" id="EAT78817.1"/>
    </source>
</evidence>
<dbReference type="EMBL" id="CH445352">
    <property type="protein sequence ID" value="EAT78817.1"/>
    <property type="molecule type" value="Genomic_DNA"/>
</dbReference>
<organism evidence="1 2">
    <name type="scientific">Phaeosphaeria nodorum (strain SN15 / ATCC MYA-4574 / FGSC 10173)</name>
    <name type="common">Glume blotch fungus</name>
    <name type="synonym">Parastagonospora nodorum</name>
    <dbReference type="NCBI Taxonomy" id="321614"/>
    <lineage>
        <taxon>Eukaryota</taxon>
        <taxon>Fungi</taxon>
        <taxon>Dikarya</taxon>
        <taxon>Ascomycota</taxon>
        <taxon>Pezizomycotina</taxon>
        <taxon>Dothideomycetes</taxon>
        <taxon>Pleosporomycetidae</taxon>
        <taxon>Pleosporales</taxon>
        <taxon>Pleosporineae</taxon>
        <taxon>Phaeosphaeriaceae</taxon>
        <taxon>Parastagonospora</taxon>
    </lineage>
</organism>
<protein>
    <submittedName>
        <fullName evidence="1">Uncharacterized protein</fullName>
    </submittedName>
</protein>
<accession>Q0U371</accession>
<sequence>MDDVEAWAPRPTPYPPFYNLARPNTFADTRLSSSEVFTADQD</sequence>
<dbReference type="InParanoid" id="Q0U371"/>
<dbReference type="AlphaFoldDB" id="Q0U371"/>
<reference evidence="2" key="1">
    <citation type="journal article" date="2007" name="Plant Cell">
        <title>Dothideomycete-plant interactions illuminated by genome sequencing and EST analysis of the wheat pathogen Stagonospora nodorum.</title>
        <authorList>
            <person name="Hane J.K."/>
            <person name="Lowe R.G."/>
            <person name="Solomon P.S."/>
            <person name="Tan K.C."/>
            <person name="Schoch C.L."/>
            <person name="Spatafora J.W."/>
            <person name="Crous P.W."/>
            <person name="Kodira C."/>
            <person name="Birren B.W."/>
            <person name="Galagan J.E."/>
            <person name="Torriani S.F."/>
            <person name="McDonald B.A."/>
            <person name="Oliver R.P."/>
        </authorList>
    </citation>
    <scope>NUCLEOTIDE SEQUENCE [LARGE SCALE GENOMIC DNA]</scope>
    <source>
        <strain evidence="2">SN15 / ATCC MYA-4574 / FGSC 10173</strain>
    </source>
</reference>